<comment type="caution">
    <text evidence="1">The sequence shown here is derived from an EMBL/GenBank/DDBJ whole genome shotgun (WGS) entry which is preliminary data.</text>
</comment>
<organism evidence="1 2">
    <name type="scientific">Vibrio superstes NBRC 103154</name>
    <dbReference type="NCBI Taxonomy" id="1219062"/>
    <lineage>
        <taxon>Bacteria</taxon>
        <taxon>Pseudomonadati</taxon>
        <taxon>Pseudomonadota</taxon>
        <taxon>Gammaproteobacteria</taxon>
        <taxon>Vibrionales</taxon>
        <taxon>Vibrionaceae</taxon>
        <taxon>Vibrio</taxon>
    </lineage>
</organism>
<accession>A0A511QMC9</accession>
<proteinExistence type="predicted"/>
<evidence type="ECO:0000313" key="1">
    <source>
        <dbReference type="EMBL" id="GEM78485.1"/>
    </source>
</evidence>
<name>A0A511QMC9_9VIBR</name>
<keyword evidence="2" id="KW-1185">Reference proteome</keyword>
<evidence type="ECO:0000313" key="2">
    <source>
        <dbReference type="Proteomes" id="UP000321113"/>
    </source>
</evidence>
<sequence length="65" mass="7267">MPGLVLTTLSTWGHSSKWGIVKALSLALKEEQPKINVAEITLESKFIFVFIVGLVIEVNDIRRTK</sequence>
<dbReference type="Proteomes" id="UP000321113">
    <property type="component" value="Unassembled WGS sequence"/>
</dbReference>
<gene>
    <name evidence="1" type="ORF">VSU01S_07300</name>
</gene>
<dbReference type="EMBL" id="BJXK01000003">
    <property type="protein sequence ID" value="GEM78485.1"/>
    <property type="molecule type" value="Genomic_DNA"/>
</dbReference>
<dbReference type="AlphaFoldDB" id="A0A511QMC9"/>
<reference evidence="1 2" key="1">
    <citation type="submission" date="2019-07" db="EMBL/GenBank/DDBJ databases">
        <title>Whole genome shotgun sequence of Vibrio superstes NBRC 103154.</title>
        <authorList>
            <person name="Hosoyama A."/>
            <person name="Uohara A."/>
            <person name="Ohji S."/>
            <person name="Ichikawa N."/>
        </authorList>
    </citation>
    <scope>NUCLEOTIDE SEQUENCE [LARGE SCALE GENOMIC DNA]</scope>
    <source>
        <strain evidence="1 2">NBRC 103154</strain>
    </source>
</reference>
<protein>
    <submittedName>
        <fullName evidence="1">Uncharacterized protein</fullName>
    </submittedName>
</protein>